<dbReference type="Pfam" id="PF19593">
    <property type="entry name" value="DUF6098"/>
    <property type="match status" value="1"/>
</dbReference>
<organism evidence="1 2">
    <name type="scientific">Georgenia muralis</name>
    <dbReference type="NCBI Taxonomy" id="154117"/>
    <lineage>
        <taxon>Bacteria</taxon>
        <taxon>Bacillati</taxon>
        <taxon>Actinomycetota</taxon>
        <taxon>Actinomycetes</taxon>
        <taxon>Micrococcales</taxon>
        <taxon>Bogoriellaceae</taxon>
        <taxon>Georgenia</taxon>
    </lineage>
</organism>
<evidence type="ECO:0000313" key="1">
    <source>
        <dbReference type="EMBL" id="RPF28708.1"/>
    </source>
</evidence>
<dbReference type="RefSeq" id="WP_123919114.1">
    <property type="nucleotide sequence ID" value="NZ_RKRA01000001.1"/>
</dbReference>
<name>A0A3N4ZT88_9MICO</name>
<accession>A0A3N4ZT88</accession>
<gene>
    <name evidence="1" type="ORF">EDD32_3247</name>
</gene>
<sequence length="148" mass="15831">MTLGTTTPPVGGTHDGPPRLLLTLADLEAVVRAVGSAHLYVGTAPHLLRAGAWHAESGYPLPGLPAWPLRAEPWWQGGQRVWIARQLVRRAGHVEPSQSAWVVVGAAAGRGGDGEPLLADPRTLAEVGAGVHREAAETYTGWREREFR</sequence>
<dbReference type="AlphaFoldDB" id="A0A3N4ZT88"/>
<reference evidence="1 2" key="1">
    <citation type="submission" date="2018-11" db="EMBL/GenBank/DDBJ databases">
        <title>Sequencing the genomes of 1000 actinobacteria strains.</title>
        <authorList>
            <person name="Klenk H.-P."/>
        </authorList>
    </citation>
    <scope>NUCLEOTIDE SEQUENCE [LARGE SCALE GENOMIC DNA]</scope>
    <source>
        <strain evidence="1 2">DSM 14418</strain>
    </source>
</reference>
<protein>
    <submittedName>
        <fullName evidence="1">Uncharacterized protein</fullName>
    </submittedName>
</protein>
<proteinExistence type="predicted"/>
<dbReference type="OrthoDB" id="3531920at2"/>
<comment type="caution">
    <text evidence="1">The sequence shown here is derived from an EMBL/GenBank/DDBJ whole genome shotgun (WGS) entry which is preliminary data.</text>
</comment>
<evidence type="ECO:0000313" key="2">
    <source>
        <dbReference type="Proteomes" id="UP000280726"/>
    </source>
</evidence>
<dbReference type="EMBL" id="RKRA01000001">
    <property type="protein sequence ID" value="RPF28708.1"/>
    <property type="molecule type" value="Genomic_DNA"/>
</dbReference>
<keyword evidence="2" id="KW-1185">Reference proteome</keyword>
<dbReference type="Proteomes" id="UP000280726">
    <property type="component" value="Unassembled WGS sequence"/>
</dbReference>
<dbReference type="InterPro" id="IPR046080">
    <property type="entry name" value="DUF6098"/>
</dbReference>